<dbReference type="AlphaFoldDB" id="B9M3Z4"/>
<dbReference type="SUPFAM" id="SSF52172">
    <property type="entry name" value="CheY-like"/>
    <property type="match status" value="1"/>
</dbReference>
<dbReference type="SMART" id="SM00448">
    <property type="entry name" value="REC"/>
    <property type="match status" value="1"/>
</dbReference>
<dbReference type="PANTHER" id="PTHR43214">
    <property type="entry name" value="TWO-COMPONENT RESPONSE REGULATOR"/>
    <property type="match status" value="1"/>
</dbReference>
<dbReference type="GO" id="GO:0006355">
    <property type="term" value="P:regulation of DNA-templated transcription"/>
    <property type="evidence" value="ECO:0007669"/>
    <property type="project" value="InterPro"/>
</dbReference>
<dbReference type="InterPro" id="IPR001789">
    <property type="entry name" value="Sig_transdc_resp-reg_receiver"/>
</dbReference>
<evidence type="ECO:0000256" key="1">
    <source>
        <dbReference type="ARBA" id="ARBA00022553"/>
    </source>
</evidence>
<dbReference type="PROSITE" id="PS50043">
    <property type="entry name" value="HTH_LUXR_2"/>
    <property type="match status" value="1"/>
</dbReference>
<evidence type="ECO:0000259" key="7">
    <source>
        <dbReference type="PROSITE" id="PS50110"/>
    </source>
</evidence>
<dbReference type="SMART" id="SM00421">
    <property type="entry name" value="HTH_LUXR"/>
    <property type="match status" value="1"/>
</dbReference>
<dbReference type="CDD" id="cd06170">
    <property type="entry name" value="LuxR_C_like"/>
    <property type="match status" value="1"/>
</dbReference>
<feature type="domain" description="Response regulatory" evidence="7">
    <location>
        <begin position="9"/>
        <end position="122"/>
    </location>
</feature>
<dbReference type="EMBL" id="CP001390">
    <property type="protein sequence ID" value="ACM19637.1"/>
    <property type="molecule type" value="Genomic_DNA"/>
</dbReference>
<dbReference type="PROSITE" id="PS50110">
    <property type="entry name" value="RESPONSE_REGULATORY"/>
    <property type="match status" value="1"/>
</dbReference>
<keyword evidence="3" id="KW-0238">DNA-binding</keyword>
<evidence type="ECO:0000259" key="6">
    <source>
        <dbReference type="PROSITE" id="PS50043"/>
    </source>
</evidence>
<dbReference type="SUPFAM" id="SSF46894">
    <property type="entry name" value="C-terminal effector domain of the bipartite response regulators"/>
    <property type="match status" value="1"/>
</dbReference>
<organism evidence="8 9">
    <name type="scientific">Geotalea daltonii (strain DSM 22248 / JCM 15807 / FRC-32)</name>
    <name type="common">Geobacter daltonii</name>
    <dbReference type="NCBI Taxonomy" id="316067"/>
    <lineage>
        <taxon>Bacteria</taxon>
        <taxon>Pseudomonadati</taxon>
        <taxon>Thermodesulfobacteriota</taxon>
        <taxon>Desulfuromonadia</taxon>
        <taxon>Geobacterales</taxon>
        <taxon>Geobacteraceae</taxon>
        <taxon>Geotalea</taxon>
    </lineage>
</organism>
<gene>
    <name evidence="8" type="ordered locus">Geob_1277</name>
</gene>
<proteinExistence type="predicted"/>
<dbReference type="PANTHER" id="PTHR43214:SF41">
    <property type="entry name" value="NITRATE_NITRITE RESPONSE REGULATOR PROTEIN NARP"/>
    <property type="match status" value="1"/>
</dbReference>
<accession>B9M3Z4</accession>
<feature type="modified residue" description="4-aspartylphosphate" evidence="5">
    <location>
        <position position="59"/>
    </location>
</feature>
<dbReference type="GO" id="GO:0003677">
    <property type="term" value="F:DNA binding"/>
    <property type="evidence" value="ECO:0007669"/>
    <property type="project" value="UniProtKB-KW"/>
</dbReference>
<evidence type="ECO:0000313" key="9">
    <source>
        <dbReference type="Proteomes" id="UP000007721"/>
    </source>
</evidence>
<dbReference type="InterPro" id="IPR016032">
    <property type="entry name" value="Sig_transdc_resp-reg_C-effctor"/>
</dbReference>
<keyword evidence="2" id="KW-0805">Transcription regulation</keyword>
<dbReference type="Gene3D" id="3.40.50.2300">
    <property type="match status" value="1"/>
</dbReference>
<dbReference type="InterPro" id="IPR058245">
    <property type="entry name" value="NreC/VraR/RcsB-like_REC"/>
</dbReference>
<dbReference type="Pfam" id="PF00072">
    <property type="entry name" value="Response_reg"/>
    <property type="match status" value="1"/>
</dbReference>
<dbReference type="OrthoDB" id="5396209at2"/>
<dbReference type="InterPro" id="IPR000792">
    <property type="entry name" value="Tscrpt_reg_LuxR_C"/>
</dbReference>
<evidence type="ECO:0000256" key="4">
    <source>
        <dbReference type="ARBA" id="ARBA00023163"/>
    </source>
</evidence>
<dbReference type="InterPro" id="IPR039420">
    <property type="entry name" value="WalR-like"/>
</dbReference>
<dbReference type="PROSITE" id="PS00622">
    <property type="entry name" value="HTH_LUXR_1"/>
    <property type="match status" value="1"/>
</dbReference>
<sequence length="212" mass="22747">MGFRKKAASIFLIDDHPAVRQGLKLLLSQEGHSISGEAGSHAEVASLLASSHADVALLDLSLSEESGLGLISGIRNAGIAVLVYSMHEDPDSIEKAFTAGADGYVTKREMAEALLTAVSDLVAGKRHISPRAAQSLASRAVDHPEQGRERLLSDREKEVLVKLALGETNGDIAAFFGISVRTVESYFSRIIAKLGLAGMKELRRHAITRNHR</sequence>
<keyword evidence="4" id="KW-0804">Transcription</keyword>
<dbReference type="RefSeq" id="WP_012646366.1">
    <property type="nucleotide sequence ID" value="NC_011979.1"/>
</dbReference>
<dbReference type="STRING" id="316067.Geob_1277"/>
<keyword evidence="9" id="KW-1185">Reference proteome</keyword>
<dbReference type="Pfam" id="PF00196">
    <property type="entry name" value="GerE"/>
    <property type="match status" value="1"/>
</dbReference>
<dbReference type="CDD" id="cd17535">
    <property type="entry name" value="REC_NarL-like"/>
    <property type="match status" value="1"/>
</dbReference>
<feature type="domain" description="HTH luxR-type" evidence="6">
    <location>
        <begin position="145"/>
        <end position="210"/>
    </location>
</feature>
<dbReference type="eggNOG" id="COG2197">
    <property type="taxonomic scope" value="Bacteria"/>
</dbReference>
<dbReference type="HOGENOM" id="CLU_000445_90_1_7"/>
<evidence type="ECO:0000256" key="2">
    <source>
        <dbReference type="ARBA" id="ARBA00023015"/>
    </source>
</evidence>
<keyword evidence="1 5" id="KW-0597">Phosphoprotein</keyword>
<evidence type="ECO:0000313" key="8">
    <source>
        <dbReference type="EMBL" id="ACM19637.1"/>
    </source>
</evidence>
<name>B9M3Z4_GEODF</name>
<dbReference type="PRINTS" id="PR00038">
    <property type="entry name" value="HTHLUXR"/>
</dbReference>
<dbReference type="InterPro" id="IPR011006">
    <property type="entry name" value="CheY-like_superfamily"/>
</dbReference>
<evidence type="ECO:0000256" key="5">
    <source>
        <dbReference type="PROSITE-ProRule" id="PRU00169"/>
    </source>
</evidence>
<reference evidence="8 9" key="1">
    <citation type="submission" date="2009-01" db="EMBL/GenBank/DDBJ databases">
        <title>Complete sequence of Geobacter sp. FRC-32.</title>
        <authorList>
            <consortium name="US DOE Joint Genome Institute"/>
            <person name="Lucas S."/>
            <person name="Copeland A."/>
            <person name="Lapidus A."/>
            <person name="Glavina del Rio T."/>
            <person name="Dalin E."/>
            <person name="Tice H."/>
            <person name="Bruce D."/>
            <person name="Goodwin L."/>
            <person name="Pitluck S."/>
            <person name="Saunders E."/>
            <person name="Brettin T."/>
            <person name="Detter J.C."/>
            <person name="Han C."/>
            <person name="Larimer F."/>
            <person name="Land M."/>
            <person name="Hauser L."/>
            <person name="Kyrpides N."/>
            <person name="Ovchinnikova G."/>
            <person name="Kostka J."/>
            <person name="Richardson P."/>
        </authorList>
    </citation>
    <scope>NUCLEOTIDE SEQUENCE [LARGE SCALE GENOMIC DNA]</scope>
    <source>
        <strain evidence="9">DSM 22248 / JCM 15807 / FRC-32</strain>
    </source>
</reference>
<evidence type="ECO:0000256" key="3">
    <source>
        <dbReference type="ARBA" id="ARBA00023125"/>
    </source>
</evidence>
<protein>
    <submittedName>
        <fullName evidence="8">Helix-turn-helix transcriptional response regulator, LuxR family</fullName>
    </submittedName>
</protein>
<dbReference type="KEGG" id="geo:Geob_1277"/>
<dbReference type="GO" id="GO:0000160">
    <property type="term" value="P:phosphorelay signal transduction system"/>
    <property type="evidence" value="ECO:0007669"/>
    <property type="project" value="InterPro"/>
</dbReference>
<dbReference type="Proteomes" id="UP000007721">
    <property type="component" value="Chromosome"/>
</dbReference>